<sequence>MDPFKSAYRVDQRQSNRNQSLHIDAEDAHATLGFPKGSLLISLKKRLGGHPFVDMIADVLQGFMNHAHGNGELRKDKHFSGPIVFLVLCYVDRMVVVLGVSIKCSFHEDQETFSEVVASLNVCEHLILDISVKKLHSVFANTICYPVRVIVVGFVGSGYGDVGIFVNCGGSGVAV</sequence>
<gene>
    <name evidence="1" type="ORF">SASPL_123373</name>
</gene>
<dbReference type="EMBL" id="PNBA02000008">
    <property type="protein sequence ID" value="KAG6415952.1"/>
    <property type="molecule type" value="Genomic_DNA"/>
</dbReference>
<comment type="caution">
    <text evidence="1">The sequence shown here is derived from an EMBL/GenBank/DDBJ whole genome shotgun (WGS) entry which is preliminary data.</text>
</comment>
<protein>
    <submittedName>
        <fullName evidence="1">Uncharacterized protein</fullName>
    </submittedName>
</protein>
<dbReference type="AlphaFoldDB" id="A0A8X8ZS04"/>
<evidence type="ECO:0000313" key="1">
    <source>
        <dbReference type="EMBL" id="KAG6415952.1"/>
    </source>
</evidence>
<proteinExistence type="predicted"/>
<organism evidence="1">
    <name type="scientific">Salvia splendens</name>
    <name type="common">Scarlet sage</name>
    <dbReference type="NCBI Taxonomy" id="180675"/>
    <lineage>
        <taxon>Eukaryota</taxon>
        <taxon>Viridiplantae</taxon>
        <taxon>Streptophyta</taxon>
        <taxon>Embryophyta</taxon>
        <taxon>Tracheophyta</taxon>
        <taxon>Spermatophyta</taxon>
        <taxon>Magnoliopsida</taxon>
        <taxon>eudicotyledons</taxon>
        <taxon>Gunneridae</taxon>
        <taxon>Pentapetalae</taxon>
        <taxon>asterids</taxon>
        <taxon>lamiids</taxon>
        <taxon>Lamiales</taxon>
        <taxon>Lamiaceae</taxon>
        <taxon>Nepetoideae</taxon>
        <taxon>Mentheae</taxon>
        <taxon>Salviinae</taxon>
        <taxon>Salvia</taxon>
        <taxon>Salvia subgen. Calosphace</taxon>
        <taxon>core Calosphace</taxon>
    </lineage>
</organism>
<dbReference type="Proteomes" id="UP000298416">
    <property type="component" value="Unassembled WGS sequence"/>
</dbReference>
<name>A0A8X8ZS04_SALSN</name>
<reference evidence="1" key="2">
    <citation type="submission" date="2020-08" db="EMBL/GenBank/DDBJ databases">
        <title>Plant Genome Project.</title>
        <authorList>
            <person name="Zhang R.-G."/>
        </authorList>
    </citation>
    <scope>NUCLEOTIDE SEQUENCE</scope>
    <source>
        <strain evidence="1">Huo1</strain>
        <tissue evidence="1">Leaf</tissue>
    </source>
</reference>
<evidence type="ECO:0000313" key="2">
    <source>
        <dbReference type="Proteomes" id="UP000298416"/>
    </source>
</evidence>
<accession>A0A8X8ZS04</accession>
<reference evidence="1" key="1">
    <citation type="submission" date="2018-01" db="EMBL/GenBank/DDBJ databases">
        <authorList>
            <person name="Mao J.F."/>
        </authorList>
    </citation>
    <scope>NUCLEOTIDE SEQUENCE</scope>
    <source>
        <strain evidence="1">Huo1</strain>
        <tissue evidence="1">Leaf</tissue>
    </source>
</reference>
<keyword evidence="2" id="KW-1185">Reference proteome</keyword>